<keyword evidence="4" id="KW-0479">Metal-binding</keyword>
<dbReference type="FunFam" id="3.30.160.60:FF:000032">
    <property type="entry name" value="Krueppel-like factor 4"/>
    <property type="match status" value="1"/>
</dbReference>
<organism evidence="15">
    <name type="scientific">Arion vulgaris</name>
    <dbReference type="NCBI Taxonomy" id="1028688"/>
    <lineage>
        <taxon>Eukaryota</taxon>
        <taxon>Metazoa</taxon>
        <taxon>Spiralia</taxon>
        <taxon>Lophotrochozoa</taxon>
        <taxon>Mollusca</taxon>
        <taxon>Gastropoda</taxon>
        <taxon>Heterobranchia</taxon>
        <taxon>Euthyneura</taxon>
        <taxon>Panpulmonata</taxon>
        <taxon>Eupulmonata</taxon>
        <taxon>Stylommatophora</taxon>
        <taxon>Helicina</taxon>
        <taxon>Arionoidea</taxon>
        <taxon>Arionidae</taxon>
        <taxon>Arion</taxon>
    </lineage>
</organism>
<keyword evidence="7" id="KW-0862">Zinc</keyword>
<evidence type="ECO:0000256" key="5">
    <source>
        <dbReference type="ARBA" id="ARBA00022737"/>
    </source>
</evidence>
<evidence type="ECO:0000256" key="4">
    <source>
        <dbReference type="ARBA" id="ARBA00022723"/>
    </source>
</evidence>
<dbReference type="PROSITE" id="PS00028">
    <property type="entry name" value="ZINC_FINGER_C2H2_1"/>
    <property type="match status" value="8"/>
</dbReference>
<evidence type="ECO:0000256" key="1">
    <source>
        <dbReference type="ARBA" id="ARBA00003767"/>
    </source>
</evidence>
<feature type="domain" description="C2H2-type" evidence="14">
    <location>
        <begin position="233"/>
        <end position="260"/>
    </location>
</feature>
<evidence type="ECO:0000256" key="11">
    <source>
        <dbReference type="ARBA" id="ARBA00023242"/>
    </source>
</evidence>
<feature type="compositionally biased region" description="Low complexity" evidence="13">
    <location>
        <begin position="40"/>
        <end position="60"/>
    </location>
</feature>
<comment type="similarity">
    <text evidence="3">Belongs to the krueppel C2H2-type zinc-finger protein family.</text>
</comment>
<comment type="function">
    <text evidence="1">May be involved in transcriptional regulation.</text>
</comment>
<proteinExistence type="inferred from homology"/>
<dbReference type="GO" id="GO:0003677">
    <property type="term" value="F:DNA binding"/>
    <property type="evidence" value="ECO:0007669"/>
    <property type="project" value="UniProtKB-KW"/>
</dbReference>
<dbReference type="SUPFAM" id="SSF57667">
    <property type="entry name" value="beta-beta-alpha zinc fingers"/>
    <property type="match status" value="4"/>
</dbReference>
<accession>A0A0B7AI54</accession>
<evidence type="ECO:0000256" key="3">
    <source>
        <dbReference type="ARBA" id="ARBA00006991"/>
    </source>
</evidence>
<evidence type="ECO:0000256" key="10">
    <source>
        <dbReference type="ARBA" id="ARBA00023163"/>
    </source>
</evidence>
<dbReference type="GO" id="GO:0005634">
    <property type="term" value="C:nucleus"/>
    <property type="evidence" value="ECO:0007669"/>
    <property type="project" value="UniProtKB-SubCell"/>
</dbReference>
<name>A0A0B7AI54_9EUPU</name>
<dbReference type="AlphaFoldDB" id="A0A0B7AI54"/>
<feature type="region of interest" description="Disordered" evidence="13">
    <location>
        <begin position="111"/>
        <end position="161"/>
    </location>
</feature>
<evidence type="ECO:0000256" key="12">
    <source>
        <dbReference type="PROSITE-ProRule" id="PRU00042"/>
    </source>
</evidence>
<evidence type="ECO:0000256" key="2">
    <source>
        <dbReference type="ARBA" id="ARBA00004123"/>
    </source>
</evidence>
<dbReference type="FunFam" id="3.30.160.60:FF:000446">
    <property type="entry name" value="Zinc finger protein"/>
    <property type="match status" value="2"/>
</dbReference>
<keyword evidence="6 12" id="KW-0863">Zinc-finger</keyword>
<feature type="domain" description="C2H2-type" evidence="14">
    <location>
        <begin position="203"/>
        <end position="232"/>
    </location>
</feature>
<dbReference type="PANTHER" id="PTHR23234">
    <property type="entry name" value="ZNF44 PROTEIN"/>
    <property type="match status" value="1"/>
</dbReference>
<dbReference type="Gene3D" id="3.30.160.60">
    <property type="entry name" value="Classic Zinc Finger"/>
    <property type="match status" value="7"/>
</dbReference>
<dbReference type="SMART" id="SM00355">
    <property type="entry name" value="ZnF_C2H2"/>
    <property type="match status" value="8"/>
</dbReference>
<dbReference type="InterPro" id="IPR013087">
    <property type="entry name" value="Znf_C2H2_type"/>
</dbReference>
<gene>
    <name evidence="15" type="primary">ORF122023</name>
</gene>
<keyword evidence="8" id="KW-0805">Transcription regulation</keyword>
<dbReference type="InterPro" id="IPR050758">
    <property type="entry name" value="Znf_C2H2-type"/>
</dbReference>
<feature type="compositionally biased region" description="Acidic residues" evidence="13">
    <location>
        <begin position="115"/>
        <end position="128"/>
    </location>
</feature>
<keyword evidence="9" id="KW-0238">DNA-binding</keyword>
<evidence type="ECO:0000259" key="14">
    <source>
        <dbReference type="PROSITE" id="PS50157"/>
    </source>
</evidence>
<dbReference type="Pfam" id="PF00096">
    <property type="entry name" value="zf-C2H2"/>
    <property type="match status" value="6"/>
</dbReference>
<protein>
    <recommendedName>
        <fullName evidence="14">C2H2-type domain-containing protein</fullName>
    </recommendedName>
</protein>
<dbReference type="FunFam" id="3.30.160.60:FF:000097">
    <property type="entry name" value="Zinc finger protein"/>
    <property type="match status" value="1"/>
</dbReference>
<evidence type="ECO:0000313" key="15">
    <source>
        <dbReference type="EMBL" id="CEK80669.1"/>
    </source>
</evidence>
<feature type="domain" description="C2H2-type" evidence="14">
    <location>
        <begin position="175"/>
        <end position="202"/>
    </location>
</feature>
<feature type="domain" description="C2H2-type" evidence="14">
    <location>
        <begin position="317"/>
        <end position="344"/>
    </location>
</feature>
<feature type="domain" description="C2H2-type" evidence="14">
    <location>
        <begin position="345"/>
        <end position="372"/>
    </location>
</feature>
<dbReference type="PANTHER" id="PTHR23234:SF10">
    <property type="entry name" value="RIKEN CDNA 6720489N17 GENE-RELATED"/>
    <property type="match status" value="1"/>
</dbReference>
<feature type="non-terminal residue" evidence="15">
    <location>
        <position position="1"/>
    </location>
</feature>
<evidence type="ECO:0000256" key="13">
    <source>
        <dbReference type="SAM" id="MobiDB-lite"/>
    </source>
</evidence>
<evidence type="ECO:0000256" key="8">
    <source>
        <dbReference type="ARBA" id="ARBA00023015"/>
    </source>
</evidence>
<feature type="region of interest" description="Disordered" evidence="13">
    <location>
        <begin position="473"/>
        <end position="501"/>
    </location>
</feature>
<feature type="domain" description="C2H2-type" evidence="14">
    <location>
        <begin position="261"/>
        <end position="288"/>
    </location>
</feature>
<dbReference type="PROSITE" id="PS50157">
    <property type="entry name" value="ZINC_FINGER_C2H2_2"/>
    <property type="match status" value="8"/>
</dbReference>
<dbReference type="GO" id="GO:0008270">
    <property type="term" value="F:zinc ion binding"/>
    <property type="evidence" value="ECO:0007669"/>
    <property type="project" value="UniProtKB-KW"/>
</dbReference>
<evidence type="ECO:0000256" key="7">
    <source>
        <dbReference type="ARBA" id="ARBA00022833"/>
    </source>
</evidence>
<dbReference type="FunFam" id="3.30.160.60:FF:000193">
    <property type="entry name" value="Zinc finger protein 300"/>
    <property type="match status" value="1"/>
</dbReference>
<keyword evidence="5" id="KW-0677">Repeat</keyword>
<feature type="domain" description="C2H2-type" evidence="14">
    <location>
        <begin position="289"/>
        <end position="316"/>
    </location>
</feature>
<evidence type="ECO:0000256" key="9">
    <source>
        <dbReference type="ARBA" id="ARBA00023125"/>
    </source>
</evidence>
<dbReference type="EMBL" id="HACG01033804">
    <property type="protein sequence ID" value="CEK80669.1"/>
    <property type="molecule type" value="Transcribed_RNA"/>
</dbReference>
<keyword evidence="11" id="KW-0539">Nucleus</keyword>
<feature type="region of interest" description="Disordered" evidence="13">
    <location>
        <begin position="40"/>
        <end position="70"/>
    </location>
</feature>
<evidence type="ECO:0000256" key="6">
    <source>
        <dbReference type="ARBA" id="ARBA00022771"/>
    </source>
</evidence>
<keyword evidence="10" id="KW-0804">Transcription</keyword>
<reference evidence="15" key="1">
    <citation type="submission" date="2014-12" db="EMBL/GenBank/DDBJ databases">
        <title>Insight into the proteome of Arion vulgaris.</title>
        <authorList>
            <person name="Aradska J."/>
            <person name="Bulat T."/>
            <person name="Smidak R."/>
            <person name="Sarate P."/>
            <person name="Gangsoo J."/>
            <person name="Sialana F."/>
            <person name="Bilban M."/>
            <person name="Lubec G."/>
        </authorList>
    </citation>
    <scope>NUCLEOTIDE SEQUENCE</scope>
    <source>
        <tissue evidence="15">Skin</tissue>
    </source>
</reference>
<sequence>KMDSDCIEITECNNKREVNADCNGKDLASQMTVTNDATVAANDATSTTNDTSNSTDVNSSQLQSKDEDTSAREVAIQANDYDIERTSSHLPIRKRYIPLKFSDYRIFAGGSQMEEKEEEEEEDEDITFDPDKKIKKAQKTVSGRGRGRPRKNAAEGAKQTGCDRKTTITKVSTGFKCSICGRIFSLRGNAKAHIITHTDQKPFACDFEGCGKRLRTKESLRRHQLSHLGIKMFECSECKKKFSSNASLQEHVARHTGAKPLSCNVCGSKFRQVAVLKRHITTHSDDKPFACGICGKKFAMKVYVQSHMKTHTGERPFTCDTCHKSFAHASDLNRHKIIHTGKKPYACSVCSMRYSDASSRRRHEREHQSKQQYMCHLCDQHFTRAGQLRSHLMREHNTEMETLFEVQVGDKGSQNNWSGNGVQPKLGNILQNMPPNIVVQQVNLLGQESQNGDSLGDIVPISSSVQMIIEASQLAQSSSDSKENGEDVSGQVEDSKSIIISEPPRSIEDIANLQPGCTYRLIRQDDNQIYELQLEDGSNIPFEELANRINLGDIQLPSNDSLTFIQQEDNNTYTIIQQPQTDAGLDQQPEQIIGSFEQWQMDPNTSQQLQNIHTHKSIQEENEKVTVTEMLPTSTIKSENILDSGEITVNIYNEEARDKHVINNSTENTVIPETKDESWNSLIVTDVTPFSESYIYDPDLNSQDYYNWLSTFTEKCKLLHMPLDRDTFQKINHVQKTLSDFMASPSGVISDKNNFKVLMSITRDLLDIIGKHLSLMLQNLS</sequence>
<dbReference type="InterPro" id="IPR036236">
    <property type="entry name" value="Znf_C2H2_sf"/>
</dbReference>
<comment type="subcellular location">
    <subcellularLocation>
        <location evidence="2">Nucleus</location>
    </subcellularLocation>
</comment>
<feature type="domain" description="C2H2-type" evidence="14">
    <location>
        <begin position="373"/>
        <end position="401"/>
    </location>
</feature>